<dbReference type="EC" id="4.1.1.71" evidence="14"/>
<evidence type="ECO:0000256" key="9">
    <source>
        <dbReference type="ARBA" id="ARBA00023268"/>
    </source>
</evidence>
<evidence type="ECO:0000313" key="15">
    <source>
        <dbReference type="Proteomes" id="UP000594637"/>
    </source>
</evidence>
<dbReference type="GO" id="GO:0030976">
    <property type="term" value="F:thiamine pyrophosphate binding"/>
    <property type="evidence" value="ECO:0007669"/>
    <property type="project" value="InterPro"/>
</dbReference>
<comment type="cofactor">
    <cofactor evidence="2">
        <name>thiamine diphosphate</name>
        <dbReference type="ChEBI" id="CHEBI:58937"/>
    </cofactor>
</comment>
<keyword evidence="15" id="KW-1185">Reference proteome</keyword>
<keyword evidence="5" id="KW-0479">Metal-binding</keyword>
<dbReference type="NCBIfam" id="NF008907">
    <property type="entry name" value="PRK12270.1"/>
    <property type="match status" value="1"/>
</dbReference>
<dbReference type="GO" id="GO:0006099">
    <property type="term" value="P:tricarboxylic acid cycle"/>
    <property type="evidence" value="ECO:0007669"/>
    <property type="project" value="UniProtKB-UniPathway"/>
</dbReference>
<evidence type="ECO:0000256" key="8">
    <source>
        <dbReference type="ARBA" id="ARBA00023052"/>
    </source>
</evidence>
<dbReference type="Gene3D" id="1.10.287.1150">
    <property type="entry name" value="TPP helical domain"/>
    <property type="match status" value="1"/>
</dbReference>
<dbReference type="InterPro" id="IPR005475">
    <property type="entry name" value="Transketolase-like_Pyr-bd"/>
</dbReference>
<evidence type="ECO:0000256" key="3">
    <source>
        <dbReference type="ARBA" id="ARBA00004813"/>
    </source>
</evidence>
<dbReference type="InterPro" id="IPR001078">
    <property type="entry name" value="2-oxoacid_DH_actylTfrase"/>
</dbReference>
<evidence type="ECO:0000256" key="12">
    <source>
        <dbReference type="SAM" id="MobiDB-lite"/>
    </source>
</evidence>
<evidence type="ECO:0000259" key="13">
    <source>
        <dbReference type="SMART" id="SM00861"/>
    </source>
</evidence>
<dbReference type="InterPro" id="IPR011603">
    <property type="entry name" value="2oxoglutarate_DH_E1"/>
</dbReference>
<dbReference type="Pfam" id="PF16870">
    <property type="entry name" value="OxoGdeHyase_C"/>
    <property type="match status" value="1"/>
</dbReference>
<dbReference type="Gene3D" id="3.30.559.10">
    <property type="entry name" value="Chloramphenicol acetyltransferase-like domain"/>
    <property type="match status" value="1"/>
</dbReference>
<name>A0A7T0LM64_9ACTO</name>
<dbReference type="GO" id="GO:0004149">
    <property type="term" value="F:dihydrolipoyllysine-residue succinyltransferase activity"/>
    <property type="evidence" value="ECO:0007669"/>
    <property type="project" value="UniProtKB-EC"/>
</dbReference>
<evidence type="ECO:0000256" key="1">
    <source>
        <dbReference type="ARBA" id="ARBA00001946"/>
    </source>
</evidence>
<dbReference type="Pfam" id="PF00676">
    <property type="entry name" value="E1_dh"/>
    <property type="match status" value="1"/>
</dbReference>
<dbReference type="SUPFAM" id="SSF52777">
    <property type="entry name" value="CoA-dependent acyltransferases"/>
    <property type="match status" value="1"/>
</dbReference>
<dbReference type="CDD" id="cd02016">
    <property type="entry name" value="TPP_E1_OGDC_like"/>
    <property type="match status" value="1"/>
</dbReference>
<keyword evidence="4" id="KW-0816">Tricarboxylic acid cycle</keyword>
<dbReference type="InterPro" id="IPR042179">
    <property type="entry name" value="KGD_C_sf"/>
</dbReference>
<keyword evidence="6" id="KW-0460">Magnesium</keyword>
<dbReference type="Proteomes" id="UP000594637">
    <property type="component" value="Chromosome"/>
</dbReference>
<dbReference type="InterPro" id="IPR023213">
    <property type="entry name" value="CAT-like_dom_sf"/>
</dbReference>
<proteinExistence type="predicted"/>
<comment type="catalytic activity">
    <reaction evidence="10">
        <text>N(6)-[(R)-lipoyl]-L-lysyl-[protein] + 2-oxoglutarate + H(+) = N(6)-[(R)-S(8)-succinyldihydrolipoyl]-L-lysyl-[protein] + CO2</text>
        <dbReference type="Rhea" id="RHEA:12188"/>
        <dbReference type="Rhea" id="RHEA-COMP:10474"/>
        <dbReference type="Rhea" id="RHEA-COMP:20092"/>
        <dbReference type="ChEBI" id="CHEBI:15378"/>
        <dbReference type="ChEBI" id="CHEBI:16526"/>
        <dbReference type="ChEBI" id="CHEBI:16810"/>
        <dbReference type="ChEBI" id="CHEBI:83099"/>
        <dbReference type="ChEBI" id="CHEBI:83120"/>
        <dbReference type="EC" id="1.2.4.2"/>
    </reaction>
</comment>
<dbReference type="Gene3D" id="3.40.50.970">
    <property type="match status" value="1"/>
</dbReference>
<dbReference type="NCBIfam" id="NF006914">
    <property type="entry name" value="PRK09404.1"/>
    <property type="match status" value="1"/>
</dbReference>
<feature type="compositionally biased region" description="Low complexity" evidence="12">
    <location>
        <begin position="88"/>
        <end position="110"/>
    </location>
</feature>
<dbReference type="InterPro" id="IPR029061">
    <property type="entry name" value="THDP-binding"/>
</dbReference>
<evidence type="ECO:0000256" key="7">
    <source>
        <dbReference type="ARBA" id="ARBA00023002"/>
    </source>
</evidence>
<dbReference type="NCBIfam" id="TIGR00239">
    <property type="entry name" value="2oxo_dh_E1"/>
    <property type="match status" value="1"/>
</dbReference>
<dbReference type="Pfam" id="PF02779">
    <property type="entry name" value="Transket_pyr"/>
    <property type="match status" value="1"/>
</dbReference>
<reference evidence="14 15" key="1">
    <citation type="submission" date="2020-11" db="EMBL/GenBank/DDBJ databases">
        <title>Actinomyces sp. ZJ750.</title>
        <authorList>
            <person name="Zhou J."/>
        </authorList>
    </citation>
    <scope>NUCLEOTIDE SEQUENCE [LARGE SCALE GENOMIC DNA]</scope>
    <source>
        <strain evidence="14 15">ZJ750</strain>
    </source>
</reference>
<keyword evidence="14" id="KW-0456">Lyase</keyword>
<accession>A0A7T0LM64</accession>
<dbReference type="PANTHER" id="PTHR23152:SF4">
    <property type="entry name" value="2-OXOADIPATE DEHYDROGENASE COMPLEX COMPONENT E1"/>
    <property type="match status" value="1"/>
</dbReference>
<dbReference type="InterPro" id="IPR031717">
    <property type="entry name" value="ODO-1/KGD_C"/>
</dbReference>
<dbReference type="GO" id="GO:0000287">
    <property type="term" value="F:magnesium ion binding"/>
    <property type="evidence" value="ECO:0007669"/>
    <property type="project" value="UniProtKB-ARBA"/>
</dbReference>
<dbReference type="SUPFAM" id="SSF52518">
    <property type="entry name" value="Thiamin diphosphate-binding fold (THDP-binding)"/>
    <property type="match status" value="2"/>
</dbReference>
<evidence type="ECO:0000256" key="5">
    <source>
        <dbReference type="ARBA" id="ARBA00022723"/>
    </source>
</evidence>
<dbReference type="GO" id="GO:0005829">
    <property type="term" value="C:cytosol"/>
    <property type="evidence" value="ECO:0007669"/>
    <property type="project" value="TreeGrafter"/>
</dbReference>
<dbReference type="InterPro" id="IPR001017">
    <property type="entry name" value="DH_E1"/>
</dbReference>
<dbReference type="GO" id="GO:0045252">
    <property type="term" value="C:oxoglutarate dehydrogenase complex"/>
    <property type="evidence" value="ECO:0007669"/>
    <property type="project" value="TreeGrafter"/>
</dbReference>
<comment type="pathway">
    <text evidence="3">Carbohydrate metabolism; tricarboxylic acid cycle; succinyl-CoA from 2-oxoglutarate (dehydrogenase route): step 1/1.</text>
</comment>
<evidence type="ECO:0000256" key="11">
    <source>
        <dbReference type="ARBA" id="ARBA00052761"/>
    </source>
</evidence>
<dbReference type="KEGG" id="arep:ID810_02735"/>
<dbReference type="SMART" id="SM00861">
    <property type="entry name" value="Transket_pyr"/>
    <property type="match status" value="1"/>
</dbReference>
<comment type="cofactor">
    <cofactor evidence="1">
        <name>Mg(2+)</name>
        <dbReference type="ChEBI" id="CHEBI:18420"/>
    </cofactor>
</comment>
<gene>
    <name evidence="14" type="ORF">ID810_02735</name>
</gene>
<dbReference type="GO" id="GO:0004591">
    <property type="term" value="F:oxoglutarate dehydrogenase (succinyl-transferring) activity"/>
    <property type="evidence" value="ECO:0007669"/>
    <property type="project" value="UniProtKB-EC"/>
</dbReference>
<sequence length="1292" mass="140339">MLPQGQRGLRPARPEQCHRDEEGPSVTTHDGRLADASGRSGTGAAQDFGPNEWMVEEKRDAWRQDPSSVSEQWRSLFETEARSGGAPSAGRTQTGSTASSTASGTAPVSTVQDVTRSDLPPAPPSDVAPPTSPYAHRSGQEHTHSPAEPAEASGTRLKGAAVRTAKNMEESLSVPTATSARAVPAKVLIENRAIINTHLARTRGGRVSFTHLVGWAVVEALVEMPAMNAAYGTDDAGRPLLIQPAHVGLGMAVDVAAPGGTRRLLVPCVNHADLMDLAGFVAATDDVVRRAREGALTVEDMTGTTLTLTNPGTLGTLHSVPRLMPGQGAIIGVGSLALPAAFAGASHETLARHGIGKVLTLTSTYDHRVIQGAMSGEFLRLLETKLLGLDGFWERAFESLRVPHAPIRWEQDADYDPEVETGKPARVAQLIHAFRQRGHLAADTDPLAYRSRRHPDLDPATYGLTLWDLDRTFPTDGLGGTERATLREILNRLREAYCRTVGLEYMHIQDPAQRHWWQERLESSWTVISGGERRRILTKLQQAEAFETFLQTKYVGQKRFSLEGGESLIVLLDRLLDHAAHDGLDEVVIGMAHRGRLNVLTNIAGKSYGQVFDEFDGNSLIEGASTGDVKYHLGTAGVFTGTDGVTTRVSLAANPSHLETVDGVVEGIVRAKQDRIALGERGYTVMPVLVHGDAAFAGQGVVYETLNMSQLPAYRTGGTVHVIVNNQIGFTTGAASARSTTYATDLAKGLQVPIFHVNADDPETVARAALRAYEYRATFHKDVIIDLICYRRRGHNEGDDPSMTQPVMYRLIDSLPSTRAVYVSALVGRGDISSEDAQALEHGFHQELERIFAETRAAHGAEAAIRAEEEAAATSLSDPTVVGRERNQLEMPAAQQPGAGMMLGWTSAVTREVVERVGDSQTAFPPGFEVHPKLRAMLDKRRKASREGGIDWGLGELIALGSLLMEGVPVRFVGEDARRATFAQRHAVLHDQSSGAEWTPLSFLTPDQAKLEIYDSLLSEYAALAFEYGYAVERPEGLTLWEAQFGDFANGAQSVIDEYVTSAAQKWGQRSGLVMLLPHGQEGQGPDHSSARVERYLQMCAQDNMRVAMPSTPANHFHLLRGQAFQRPRRPLIVFTPKQLLRLPAATSKVEDFTRGAFIPVIGETDPALASGAGVDRVLLCSGRAYYALAAERKRLGDTRTAIIRLEQLYPLPVEELERVLSTFDGAELVWVQDEPGNQGVWPHLRLNLPDDAFGGRRLRLVSPPASASPAMGSLGAYRHQQEVLFAEAFGR</sequence>
<feature type="compositionally biased region" description="Basic and acidic residues" evidence="12">
    <location>
        <begin position="12"/>
        <end position="22"/>
    </location>
</feature>
<dbReference type="UniPathway" id="UPA00223">
    <property type="reaction ID" value="UER00997"/>
</dbReference>
<keyword evidence="8" id="KW-0786">Thiamine pyrophosphate</keyword>
<evidence type="ECO:0000313" key="14">
    <source>
        <dbReference type="EMBL" id="QPL05893.1"/>
    </source>
</evidence>
<dbReference type="GO" id="GO:0008683">
    <property type="term" value="F:2-oxoglutarate decarboxylase activity"/>
    <property type="evidence" value="ECO:0007669"/>
    <property type="project" value="UniProtKB-EC"/>
</dbReference>
<evidence type="ECO:0000256" key="10">
    <source>
        <dbReference type="ARBA" id="ARBA00051911"/>
    </source>
</evidence>
<protein>
    <submittedName>
        <fullName evidence="14">Multifunctional oxoglutarate decarboxylase/oxoglutarate dehydrogenase thiamine pyrophosphate-binding subunit/dihydrolipoyllysine-residue succinyltransferase subunit</fullName>
        <ecNumber evidence="14">4.1.1.71</ecNumber>
    </submittedName>
</protein>
<keyword evidence="7" id="KW-0560">Oxidoreductase</keyword>
<keyword evidence="9" id="KW-0511">Multifunctional enzyme</keyword>
<feature type="region of interest" description="Disordered" evidence="12">
    <location>
        <begin position="1"/>
        <end position="173"/>
    </location>
</feature>
<evidence type="ECO:0000256" key="4">
    <source>
        <dbReference type="ARBA" id="ARBA00022532"/>
    </source>
</evidence>
<organism evidence="14 15">
    <name type="scientific">Actinomyces respiraculi</name>
    <dbReference type="NCBI Taxonomy" id="2744574"/>
    <lineage>
        <taxon>Bacteria</taxon>
        <taxon>Bacillati</taxon>
        <taxon>Actinomycetota</taxon>
        <taxon>Actinomycetes</taxon>
        <taxon>Actinomycetales</taxon>
        <taxon>Actinomycetaceae</taxon>
        <taxon>Actinomyces</taxon>
    </lineage>
</organism>
<dbReference type="Gene3D" id="3.40.50.11610">
    <property type="entry name" value="Multifunctional 2-oxoglutarate metabolism enzyme, C-terminal domain"/>
    <property type="match status" value="1"/>
</dbReference>
<dbReference type="PANTHER" id="PTHR23152">
    <property type="entry name" value="2-OXOGLUTARATE DEHYDROGENASE"/>
    <property type="match status" value="1"/>
</dbReference>
<comment type="catalytic activity">
    <reaction evidence="11">
        <text>N(6)-[(R)-dihydrolipoyl]-L-lysyl-[protein] + succinyl-CoA = N(6)-[(R)-S(8)-succinyldihydrolipoyl]-L-lysyl-[protein] + CoA</text>
        <dbReference type="Rhea" id="RHEA:15213"/>
        <dbReference type="Rhea" id="RHEA-COMP:10475"/>
        <dbReference type="Rhea" id="RHEA-COMP:20092"/>
        <dbReference type="ChEBI" id="CHEBI:57287"/>
        <dbReference type="ChEBI" id="CHEBI:57292"/>
        <dbReference type="ChEBI" id="CHEBI:83100"/>
        <dbReference type="ChEBI" id="CHEBI:83120"/>
        <dbReference type="EC" id="2.3.1.61"/>
    </reaction>
</comment>
<dbReference type="Pfam" id="PF00198">
    <property type="entry name" value="2-oxoacid_dh"/>
    <property type="match status" value="1"/>
</dbReference>
<feature type="domain" description="Transketolase-like pyrimidine-binding" evidence="13">
    <location>
        <begin position="950"/>
        <end position="1143"/>
    </location>
</feature>
<evidence type="ECO:0000256" key="2">
    <source>
        <dbReference type="ARBA" id="ARBA00001964"/>
    </source>
</evidence>
<dbReference type="EMBL" id="CP063989">
    <property type="protein sequence ID" value="QPL05893.1"/>
    <property type="molecule type" value="Genomic_DNA"/>
</dbReference>
<evidence type="ECO:0000256" key="6">
    <source>
        <dbReference type="ARBA" id="ARBA00022842"/>
    </source>
</evidence>
<dbReference type="Gene3D" id="3.40.50.12470">
    <property type="match status" value="1"/>
</dbReference>
<feature type="compositionally biased region" description="Pro residues" evidence="12">
    <location>
        <begin position="120"/>
        <end position="132"/>
    </location>
</feature>
<keyword evidence="14" id="KW-0808">Transferase</keyword>